<reference evidence="1" key="1">
    <citation type="submission" date="2023-04" db="EMBL/GenBank/DDBJ databases">
        <title>Candida boidinii NBRC 1967.</title>
        <authorList>
            <person name="Ichikawa N."/>
            <person name="Sato H."/>
            <person name="Tonouchi N."/>
        </authorList>
    </citation>
    <scope>NUCLEOTIDE SEQUENCE</scope>
    <source>
        <strain evidence="1">NBRC 1967</strain>
    </source>
</reference>
<proteinExistence type="predicted"/>
<gene>
    <name evidence="1" type="ORF">Cboi01_000445000</name>
</gene>
<evidence type="ECO:0000313" key="2">
    <source>
        <dbReference type="Proteomes" id="UP001165101"/>
    </source>
</evidence>
<evidence type="ECO:0000313" key="1">
    <source>
        <dbReference type="EMBL" id="GME96955.1"/>
    </source>
</evidence>
<sequence>MSGNGNGENGGIGSSTAATSSDVHPIELTVQSLIDSPLQILNLNLQSLYESQVILSSTLKEVQKLLGNSNNGLNNLSSLIHIENDEYNENDNDEDNESDIRNSGNNKRNNRDNISNGSGGNGNISAEDASSSDAVTIGNSSSVDGVRGDDEDGDIGTDINGSGSEDGFCTLQNVDTRTYQERVSYLREEMILITDILKKVENRVDKIVSQLE</sequence>
<name>A0ACB5TWW1_CANBO</name>
<accession>A0ACB5TWW1</accession>
<dbReference type="Proteomes" id="UP001165101">
    <property type="component" value="Unassembled WGS sequence"/>
</dbReference>
<comment type="caution">
    <text evidence="1">The sequence shown here is derived from an EMBL/GenBank/DDBJ whole genome shotgun (WGS) entry which is preliminary data.</text>
</comment>
<organism evidence="1 2">
    <name type="scientific">Candida boidinii</name>
    <name type="common">Yeast</name>
    <dbReference type="NCBI Taxonomy" id="5477"/>
    <lineage>
        <taxon>Eukaryota</taxon>
        <taxon>Fungi</taxon>
        <taxon>Dikarya</taxon>
        <taxon>Ascomycota</taxon>
        <taxon>Saccharomycotina</taxon>
        <taxon>Pichiomycetes</taxon>
        <taxon>Pichiales</taxon>
        <taxon>Pichiaceae</taxon>
        <taxon>Ogataea</taxon>
        <taxon>Ogataea/Candida clade</taxon>
    </lineage>
</organism>
<protein>
    <submittedName>
        <fullName evidence="1">Unnamed protein product</fullName>
    </submittedName>
</protein>
<keyword evidence="2" id="KW-1185">Reference proteome</keyword>
<dbReference type="EMBL" id="BSXV01002876">
    <property type="protein sequence ID" value="GME96955.1"/>
    <property type="molecule type" value="Genomic_DNA"/>
</dbReference>